<protein>
    <submittedName>
        <fullName evidence="5">LacI family DNA-binding transcriptional regulator</fullName>
    </submittedName>
</protein>
<name>A0ABT2EH62_9GAMM</name>
<dbReference type="InterPro" id="IPR010982">
    <property type="entry name" value="Lambda_DNA-bd_dom_sf"/>
</dbReference>
<dbReference type="PROSITE" id="PS50932">
    <property type="entry name" value="HTH_LACI_2"/>
    <property type="match status" value="1"/>
</dbReference>
<evidence type="ECO:0000256" key="2">
    <source>
        <dbReference type="ARBA" id="ARBA00023125"/>
    </source>
</evidence>
<evidence type="ECO:0000256" key="3">
    <source>
        <dbReference type="ARBA" id="ARBA00023163"/>
    </source>
</evidence>
<proteinExistence type="predicted"/>
<sequence>MVFDVKRPLIPDIASAAGVSTATVDRVLNRRAGVRRVTLHRVLQAALQIGYLDESEVNRRLGPAFSKVVFLLPQGTNPYLTGLNVYVRALAEQSVEPIKVRSHFIESFNPDALVRALRRYGKTSDVIVFMAIEHPKVRQVIDELVHAGKRVITVISDLPTSNRHAYIGIDNFAAGRTAAKVMGRFCRAPRGKLALVAASRAYRAPRGKLALVAASRAYRAHMEREMGFLALIEESFPHLTVIGPQEGHDNRDENYVNTCRLLEQHDDLVGIYNVGGSSDGIGRALRELKRSDDICFIGHGLTPDTRTMLIEGIMDLVITQSPSAIYAQALQLASDERYESSAIAMELYFAENLPAASPWLP</sequence>
<keyword evidence="3" id="KW-0804">Transcription</keyword>
<evidence type="ECO:0000256" key="1">
    <source>
        <dbReference type="ARBA" id="ARBA00023015"/>
    </source>
</evidence>
<dbReference type="InterPro" id="IPR000843">
    <property type="entry name" value="HTH_LacI"/>
</dbReference>
<dbReference type="PANTHER" id="PTHR30146:SF152">
    <property type="entry name" value="TRANSCRIPTIONAL REGULATORY PROTEIN"/>
    <property type="match status" value="1"/>
</dbReference>
<feature type="domain" description="HTH lacI-type" evidence="4">
    <location>
        <begin position="12"/>
        <end position="51"/>
    </location>
</feature>
<keyword evidence="2 5" id="KW-0238">DNA-binding</keyword>
<dbReference type="GO" id="GO:0003677">
    <property type="term" value="F:DNA binding"/>
    <property type="evidence" value="ECO:0007669"/>
    <property type="project" value="UniProtKB-KW"/>
</dbReference>
<dbReference type="Gene3D" id="1.10.260.40">
    <property type="entry name" value="lambda repressor-like DNA-binding domains"/>
    <property type="match status" value="1"/>
</dbReference>
<dbReference type="Pfam" id="PF13407">
    <property type="entry name" value="Peripla_BP_4"/>
    <property type="match status" value="1"/>
</dbReference>
<organism evidence="5 6">
    <name type="scientific">Halomonas dongshanensis</name>
    <dbReference type="NCBI Taxonomy" id="2890835"/>
    <lineage>
        <taxon>Bacteria</taxon>
        <taxon>Pseudomonadati</taxon>
        <taxon>Pseudomonadota</taxon>
        <taxon>Gammaproteobacteria</taxon>
        <taxon>Oceanospirillales</taxon>
        <taxon>Halomonadaceae</taxon>
        <taxon>Halomonas</taxon>
    </lineage>
</organism>
<dbReference type="Proteomes" id="UP001165542">
    <property type="component" value="Unassembled WGS sequence"/>
</dbReference>
<evidence type="ECO:0000313" key="5">
    <source>
        <dbReference type="EMBL" id="MCS2609949.1"/>
    </source>
</evidence>
<dbReference type="Pfam" id="PF00356">
    <property type="entry name" value="LacI"/>
    <property type="match status" value="1"/>
</dbReference>
<comment type="caution">
    <text evidence="5">The sequence shown here is derived from an EMBL/GenBank/DDBJ whole genome shotgun (WGS) entry which is preliminary data.</text>
</comment>
<reference evidence="5" key="1">
    <citation type="submission" date="2021-11" db="EMBL/GenBank/DDBJ databases">
        <title>Halomonas sp., isolated from a coastal aquaculture zone in Dongshan Bay.</title>
        <authorList>
            <person name="Lin W."/>
        </authorList>
    </citation>
    <scope>NUCLEOTIDE SEQUENCE</scope>
    <source>
        <strain evidence="5">Yzlin-01</strain>
    </source>
</reference>
<dbReference type="Gene3D" id="3.40.50.2300">
    <property type="match status" value="2"/>
</dbReference>
<dbReference type="PROSITE" id="PS00356">
    <property type="entry name" value="HTH_LACI_1"/>
    <property type="match status" value="1"/>
</dbReference>
<gene>
    <name evidence="5" type="ORF">LLY24_11560</name>
</gene>
<dbReference type="PANTHER" id="PTHR30146">
    <property type="entry name" value="LACI-RELATED TRANSCRIPTIONAL REPRESSOR"/>
    <property type="match status" value="1"/>
</dbReference>
<evidence type="ECO:0000313" key="6">
    <source>
        <dbReference type="Proteomes" id="UP001165542"/>
    </source>
</evidence>
<dbReference type="SMART" id="SM00354">
    <property type="entry name" value="HTH_LACI"/>
    <property type="match status" value="1"/>
</dbReference>
<accession>A0ABT2EH62</accession>
<dbReference type="RefSeq" id="WP_259036457.1">
    <property type="nucleotide sequence ID" value="NZ_JAJISC010000005.1"/>
</dbReference>
<dbReference type="SUPFAM" id="SSF47413">
    <property type="entry name" value="lambda repressor-like DNA-binding domains"/>
    <property type="match status" value="1"/>
</dbReference>
<dbReference type="CDD" id="cd06307">
    <property type="entry name" value="PBP1_sugar_binding"/>
    <property type="match status" value="1"/>
</dbReference>
<keyword evidence="6" id="KW-1185">Reference proteome</keyword>
<dbReference type="CDD" id="cd01392">
    <property type="entry name" value="HTH_LacI"/>
    <property type="match status" value="1"/>
</dbReference>
<keyword evidence="1" id="KW-0805">Transcription regulation</keyword>
<dbReference type="EMBL" id="JAJISC010000005">
    <property type="protein sequence ID" value="MCS2609949.1"/>
    <property type="molecule type" value="Genomic_DNA"/>
</dbReference>
<dbReference type="SUPFAM" id="SSF53822">
    <property type="entry name" value="Periplasmic binding protein-like I"/>
    <property type="match status" value="1"/>
</dbReference>
<dbReference type="InterPro" id="IPR025997">
    <property type="entry name" value="SBP_2_dom"/>
</dbReference>
<dbReference type="InterPro" id="IPR028082">
    <property type="entry name" value="Peripla_BP_I"/>
</dbReference>
<evidence type="ECO:0000259" key="4">
    <source>
        <dbReference type="PROSITE" id="PS50932"/>
    </source>
</evidence>